<reference evidence="3" key="1">
    <citation type="submission" date="2015-07" db="EMBL/GenBank/DDBJ databases">
        <title>Adaptation to a free-living lifestyle via gene acquisitions in the diplomonad Trepomonas sp. PC1.</title>
        <authorList>
            <person name="Xu F."/>
            <person name="Jerlstrom-Hultqvist J."/>
            <person name="Kolisko M."/>
            <person name="Simpson A.G.B."/>
            <person name="Roger A.J."/>
            <person name="Svard S.G."/>
            <person name="Andersson J.O."/>
        </authorList>
    </citation>
    <scope>NUCLEOTIDE SEQUENCE</scope>
    <source>
        <strain evidence="3">PC1</strain>
    </source>
</reference>
<proteinExistence type="predicted"/>
<feature type="compositionally biased region" description="Polar residues" evidence="2">
    <location>
        <begin position="1"/>
        <end position="19"/>
    </location>
</feature>
<dbReference type="EMBL" id="GDID01000151">
    <property type="protein sequence ID" value="JAP96455.1"/>
    <property type="molecule type" value="Transcribed_RNA"/>
</dbReference>
<sequence length="396" mass="47268">AAYKQSSHYQQNYEQSKMYTNPPEPESCDIYDVIVHRAQTLNEPKTHWFVRQQSLAFIADVLEKENHCHLNQCVQLLVPKLLEMIAEKRVSYLQYMKKLFVQLQQRAELHFFEFQHFFVQYLFDNQQHQLLQQVLQDVTLSPLTWEYLILAFNQQSPFTQDYAQVLLNFLFKSQQLTFLLEKIHLLQNDELLQPILEFINQFVAKRQNAFQKQTKPQNFDQTQNLIQMAQMIAGDHAVEYEQTSTLLKHAGELLRPQEAENTNLNFNEELNQLRQENLQLKNQLSEYQQTIQQLDSEPQLQNQNVQQLRVELAQTKHCFDQLMLKYNNSKEKEGLYIQKINEANQQISSFKHLFDEAQRRYQELKQNGTGQQNYALEYQQAMRDIDRLKEEKKQLS</sequence>
<feature type="coiled-coil region" evidence="1">
    <location>
        <begin position="256"/>
        <end position="297"/>
    </location>
</feature>
<accession>A0A146KLQ1</accession>
<name>A0A146KLQ1_9EUKA</name>
<organism evidence="3">
    <name type="scientific">Trepomonas sp. PC1</name>
    <dbReference type="NCBI Taxonomy" id="1076344"/>
    <lineage>
        <taxon>Eukaryota</taxon>
        <taxon>Metamonada</taxon>
        <taxon>Diplomonadida</taxon>
        <taxon>Hexamitidae</taxon>
        <taxon>Hexamitinae</taxon>
        <taxon>Trepomonas</taxon>
    </lineage>
</organism>
<dbReference type="AlphaFoldDB" id="A0A146KLQ1"/>
<keyword evidence="1" id="KW-0175">Coiled coil</keyword>
<evidence type="ECO:0000256" key="1">
    <source>
        <dbReference type="SAM" id="Coils"/>
    </source>
</evidence>
<evidence type="ECO:0000313" key="3">
    <source>
        <dbReference type="EMBL" id="JAP96455.1"/>
    </source>
</evidence>
<feature type="region of interest" description="Disordered" evidence="2">
    <location>
        <begin position="1"/>
        <end position="24"/>
    </location>
</feature>
<evidence type="ECO:0000256" key="2">
    <source>
        <dbReference type="SAM" id="MobiDB-lite"/>
    </source>
</evidence>
<gene>
    <name evidence="3" type="ORF">TPC1_10210</name>
</gene>
<feature type="coiled-coil region" evidence="1">
    <location>
        <begin position="340"/>
        <end position="391"/>
    </location>
</feature>
<feature type="non-terminal residue" evidence="3">
    <location>
        <position position="396"/>
    </location>
</feature>
<feature type="non-terminal residue" evidence="3">
    <location>
        <position position="1"/>
    </location>
</feature>
<protein>
    <submittedName>
        <fullName evidence="3">Uncharacterized protein</fullName>
    </submittedName>
</protein>